<protein>
    <recommendedName>
        <fullName evidence="4">TLC domain-containing protein</fullName>
    </recommendedName>
</protein>
<dbReference type="EMBL" id="KZ293691">
    <property type="protein sequence ID" value="PBK85413.1"/>
    <property type="molecule type" value="Genomic_DNA"/>
</dbReference>
<organism evidence="2 3">
    <name type="scientific">Armillaria gallica</name>
    <name type="common">Bulbous honey fungus</name>
    <name type="synonym">Armillaria bulbosa</name>
    <dbReference type="NCBI Taxonomy" id="47427"/>
    <lineage>
        <taxon>Eukaryota</taxon>
        <taxon>Fungi</taxon>
        <taxon>Dikarya</taxon>
        <taxon>Basidiomycota</taxon>
        <taxon>Agaricomycotina</taxon>
        <taxon>Agaricomycetes</taxon>
        <taxon>Agaricomycetidae</taxon>
        <taxon>Agaricales</taxon>
        <taxon>Marasmiineae</taxon>
        <taxon>Physalacriaceae</taxon>
        <taxon>Armillaria</taxon>
    </lineage>
</organism>
<reference evidence="3" key="1">
    <citation type="journal article" date="2017" name="Nat. Ecol. Evol.">
        <title>Genome expansion and lineage-specific genetic innovations in the forest pathogenic fungi Armillaria.</title>
        <authorList>
            <person name="Sipos G."/>
            <person name="Prasanna A.N."/>
            <person name="Walter M.C."/>
            <person name="O'Connor E."/>
            <person name="Balint B."/>
            <person name="Krizsan K."/>
            <person name="Kiss B."/>
            <person name="Hess J."/>
            <person name="Varga T."/>
            <person name="Slot J."/>
            <person name="Riley R."/>
            <person name="Boka B."/>
            <person name="Rigling D."/>
            <person name="Barry K."/>
            <person name="Lee J."/>
            <person name="Mihaltcheva S."/>
            <person name="LaButti K."/>
            <person name="Lipzen A."/>
            <person name="Waldron R."/>
            <person name="Moloney N.M."/>
            <person name="Sperisen C."/>
            <person name="Kredics L."/>
            <person name="Vagvoelgyi C."/>
            <person name="Patrignani A."/>
            <person name="Fitzpatrick D."/>
            <person name="Nagy I."/>
            <person name="Doyle S."/>
            <person name="Anderson J.B."/>
            <person name="Grigoriev I.V."/>
            <person name="Gueldener U."/>
            <person name="Muensterkoetter M."/>
            <person name="Nagy L.G."/>
        </authorList>
    </citation>
    <scope>NUCLEOTIDE SEQUENCE [LARGE SCALE GENOMIC DNA]</scope>
    <source>
        <strain evidence="3">Ar21-2</strain>
    </source>
</reference>
<evidence type="ECO:0000313" key="2">
    <source>
        <dbReference type="EMBL" id="PBK85413.1"/>
    </source>
</evidence>
<evidence type="ECO:0000256" key="1">
    <source>
        <dbReference type="SAM" id="Phobius"/>
    </source>
</evidence>
<keyword evidence="1" id="KW-0812">Transmembrane</keyword>
<name>A0A2H3DAW1_ARMGA</name>
<feature type="transmembrane region" description="Helical" evidence="1">
    <location>
        <begin position="117"/>
        <end position="138"/>
    </location>
</feature>
<dbReference type="OMA" id="YMIGFND"/>
<gene>
    <name evidence="2" type="ORF">ARMGADRAFT_1087584</name>
</gene>
<keyword evidence="1" id="KW-0472">Membrane</keyword>
<dbReference type="Proteomes" id="UP000217790">
    <property type="component" value="Unassembled WGS sequence"/>
</dbReference>
<dbReference type="OrthoDB" id="3197626at2759"/>
<accession>A0A2H3DAW1</accession>
<keyword evidence="3" id="KW-1185">Reference proteome</keyword>
<dbReference type="InParanoid" id="A0A2H3DAW1"/>
<keyword evidence="1" id="KW-1133">Transmembrane helix</keyword>
<sequence length="143" mass="16276">MVNWKDATLVVEQYLGVAKVTHFCAGVFLWEFLSTVDYEFTDYSQKRPFRWTLIIYLLTRYATLGAMLCYMIGFNDRIVFDCKAWLEATYAFSYYSLSLASGLIAMRAVALWNFHGIVVSAVSITWLANVASMAYGIVQASIE</sequence>
<proteinExistence type="predicted"/>
<dbReference type="AlphaFoldDB" id="A0A2H3DAW1"/>
<feature type="transmembrane region" description="Helical" evidence="1">
    <location>
        <begin position="93"/>
        <end position="110"/>
    </location>
</feature>
<evidence type="ECO:0008006" key="4">
    <source>
        <dbReference type="Google" id="ProtNLM"/>
    </source>
</evidence>
<feature type="transmembrane region" description="Helical" evidence="1">
    <location>
        <begin position="53"/>
        <end position="73"/>
    </location>
</feature>
<evidence type="ECO:0000313" key="3">
    <source>
        <dbReference type="Proteomes" id="UP000217790"/>
    </source>
</evidence>